<evidence type="ECO:0000256" key="15">
    <source>
        <dbReference type="RuleBase" id="RU003707"/>
    </source>
</evidence>
<evidence type="ECO:0000259" key="17">
    <source>
        <dbReference type="Pfam" id="PF02737"/>
    </source>
</evidence>
<dbReference type="InterPro" id="IPR006108">
    <property type="entry name" value="3HC_DH_C"/>
</dbReference>
<evidence type="ECO:0000256" key="12">
    <source>
        <dbReference type="ARBA" id="ARBA00023239"/>
    </source>
</evidence>
<dbReference type="Proteomes" id="UP000662703">
    <property type="component" value="Unassembled WGS sequence"/>
</dbReference>
<dbReference type="InterPro" id="IPR036291">
    <property type="entry name" value="NAD(P)-bd_dom_sf"/>
</dbReference>
<keyword evidence="11" id="KW-0413">Isomerase</keyword>
<dbReference type="SUPFAM" id="SSF51735">
    <property type="entry name" value="NAD(P)-binding Rossmann-fold domains"/>
    <property type="match status" value="1"/>
</dbReference>
<dbReference type="InterPro" id="IPR001753">
    <property type="entry name" value="Enoyl-CoA_hydra/iso"/>
</dbReference>
<organism evidence="18 19">
    <name type="scientific">Alloalcanivorax profundimaris</name>
    <dbReference type="NCBI Taxonomy" id="2735259"/>
    <lineage>
        <taxon>Bacteria</taxon>
        <taxon>Pseudomonadati</taxon>
        <taxon>Pseudomonadota</taxon>
        <taxon>Gammaproteobacteria</taxon>
        <taxon>Oceanospirillales</taxon>
        <taxon>Alcanivoracaceae</taxon>
        <taxon>Alloalcanivorax</taxon>
    </lineage>
</organism>
<evidence type="ECO:0000313" key="18">
    <source>
        <dbReference type="EMBL" id="MBF5057988.1"/>
    </source>
</evidence>
<keyword evidence="13" id="KW-0511">Multifunctional enzyme</keyword>
<evidence type="ECO:0000256" key="6">
    <source>
        <dbReference type="ARBA" id="ARBA00022963"/>
    </source>
</evidence>
<evidence type="ECO:0000256" key="4">
    <source>
        <dbReference type="ARBA" id="ARBA00011245"/>
    </source>
</evidence>
<feature type="domain" description="3-hydroxyacyl-CoA dehydrogenase C-terminal" evidence="16">
    <location>
        <begin position="604"/>
        <end position="690"/>
    </location>
</feature>
<dbReference type="SUPFAM" id="SSF52096">
    <property type="entry name" value="ClpP/crotonase"/>
    <property type="match status" value="1"/>
</dbReference>
<dbReference type="EMBL" id="ARXX01000069">
    <property type="protein sequence ID" value="MBF5057988.1"/>
    <property type="molecule type" value="Genomic_DNA"/>
</dbReference>
<evidence type="ECO:0000256" key="10">
    <source>
        <dbReference type="ARBA" id="ARBA00023140"/>
    </source>
</evidence>
<keyword evidence="12" id="KW-0456">Lyase</keyword>
<dbReference type="Gene3D" id="1.10.1040.50">
    <property type="match status" value="1"/>
</dbReference>
<evidence type="ECO:0000256" key="2">
    <source>
        <dbReference type="ARBA" id="ARBA00005005"/>
    </source>
</evidence>
<gene>
    <name evidence="18" type="ORF">Y5W_03282</name>
</gene>
<comment type="similarity">
    <text evidence="3">In the N-terminal section; belongs to the enoyl-CoA hydratase/isomerase family.</text>
</comment>
<dbReference type="PROSITE" id="PS00166">
    <property type="entry name" value="ENOYL_COA_HYDRATASE"/>
    <property type="match status" value="1"/>
</dbReference>
<dbReference type="SUPFAM" id="SSF48179">
    <property type="entry name" value="6-phosphogluconate dehydrogenase C-terminal domain-like"/>
    <property type="match status" value="2"/>
</dbReference>
<evidence type="ECO:0000256" key="8">
    <source>
        <dbReference type="ARBA" id="ARBA00023027"/>
    </source>
</evidence>
<evidence type="ECO:0000256" key="7">
    <source>
        <dbReference type="ARBA" id="ARBA00023002"/>
    </source>
</evidence>
<dbReference type="Gene3D" id="3.90.226.10">
    <property type="entry name" value="2-enoyl-CoA Hydratase, Chain A, domain 1"/>
    <property type="match status" value="1"/>
</dbReference>
<comment type="subunit">
    <text evidence="4">Monomer.</text>
</comment>
<feature type="domain" description="3-hydroxyacyl-CoA dehydrogenase NAD binding" evidence="17">
    <location>
        <begin position="294"/>
        <end position="470"/>
    </location>
</feature>
<name>A0ABS0AV35_9GAMM</name>
<evidence type="ECO:0000313" key="19">
    <source>
        <dbReference type="Proteomes" id="UP000662703"/>
    </source>
</evidence>
<keyword evidence="10" id="KW-0576">Peroxisome</keyword>
<evidence type="ECO:0000259" key="16">
    <source>
        <dbReference type="Pfam" id="PF00725"/>
    </source>
</evidence>
<keyword evidence="9" id="KW-0443">Lipid metabolism</keyword>
<feature type="domain" description="3-hydroxyacyl-CoA dehydrogenase C-terminal" evidence="16">
    <location>
        <begin position="475"/>
        <end position="568"/>
    </location>
</feature>
<evidence type="ECO:0000256" key="14">
    <source>
        <dbReference type="ARBA" id="ARBA00049556"/>
    </source>
</evidence>
<dbReference type="InterPro" id="IPR029045">
    <property type="entry name" value="ClpP/crotonase-like_dom_sf"/>
</dbReference>
<dbReference type="Pfam" id="PF00378">
    <property type="entry name" value="ECH_1"/>
    <property type="match status" value="1"/>
</dbReference>
<comment type="caution">
    <text evidence="18">The sequence shown here is derived from an EMBL/GenBank/DDBJ whole genome shotgun (WGS) entry which is preliminary data.</text>
</comment>
<dbReference type="Gene3D" id="3.40.50.720">
    <property type="entry name" value="NAD(P)-binding Rossmann-like Domain"/>
    <property type="match status" value="1"/>
</dbReference>
<evidence type="ECO:0000256" key="9">
    <source>
        <dbReference type="ARBA" id="ARBA00023098"/>
    </source>
</evidence>
<dbReference type="InterPro" id="IPR008927">
    <property type="entry name" value="6-PGluconate_DH-like_C_sf"/>
</dbReference>
<dbReference type="PANTHER" id="PTHR23309">
    <property type="entry name" value="3-HYDROXYACYL-COA DEHYROGENASE"/>
    <property type="match status" value="1"/>
</dbReference>
<keyword evidence="19" id="KW-1185">Reference proteome</keyword>
<reference evidence="18 19" key="1">
    <citation type="submission" date="2012-09" db="EMBL/GenBank/DDBJ databases">
        <title>Genome Sequence of alkane-degrading Bacterium Alcanivorax sp. 521-1.</title>
        <authorList>
            <person name="Lai Q."/>
            <person name="Shao Z."/>
        </authorList>
    </citation>
    <scope>NUCLEOTIDE SEQUENCE [LARGE SCALE GENOMIC DNA]</scope>
    <source>
        <strain evidence="18 19">521-1</strain>
    </source>
</reference>
<keyword evidence="7" id="KW-0560">Oxidoreductase</keyword>
<evidence type="ECO:0000256" key="13">
    <source>
        <dbReference type="ARBA" id="ARBA00023268"/>
    </source>
</evidence>
<accession>A0ABS0AV35</accession>
<dbReference type="Pfam" id="PF02737">
    <property type="entry name" value="3HCDH_N"/>
    <property type="match status" value="1"/>
</dbReference>
<dbReference type="CDD" id="cd06558">
    <property type="entry name" value="crotonase-like"/>
    <property type="match status" value="1"/>
</dbReference>
<dbReference type="InterPro" id="IPR018376">
    <property type="entry name" value="Enoyl-CoA_hyd/isom_CS"/>
</dbReference>
<comment type="similarity">
    <text evidence="15">Belongs to the enoyl-CoA hydratase/isomerase family.</text>
</comment>
<evidence type="ECO:0000256" key="1">
    <source>
        <dbReference type="ARBA" id="ARBA00004275"/>
    </source>
</evidence>
<evidence type="ECO:0000256" key="11">
    <source>
        <dbReference type="ARBA" id="ARBA00023235"/>
    </source>
</evidence>
<protein>
    <submittedName>
        <fullName evidence="18">NAD-binding 3-hydroxyacyl-CoA dehydrogenase</fullName>
    </submittedName>
</protein>
<dbReference type="Pfam" id="PF00725">
    <property type="entry name" value="3HCDH"/>
    <property type="match status" value="2"/>
</dbReference>
<dbReference type="InterPro" id="IPR006176">
    <property type="entry name" value="3-OHacyl-CoA_DH_NAD-bd"/>
</dbReference>
<comment type="pathway">
    <text evidence="2">Lipid metabolism; fatty acid beta-oxidation.</text>
</comment>
<keyword evidence="6" id="KW-0442">Lipid degradation</keyword>
<dbReference type="PANTHER" id="PTHR23309:SF49">
    <property type="entry name" value="PEROXISOMAL BIFUNCTIONAL ENZYME"/>
    <property type="match status" value="1"/>
</dbReference>
<evidence type="ECO:0000256" key="3">
    <source>
        <dbReference type="ARBA" id="ARBA00008750"/>
    </source>
</evidence>
<sequence length="694" mass="75427">MSDLVSYRLEGDIGVISVNYPPVNALGQGVREGLVACLRQGLDDDQAKALVVIGEGRTFPAGADIREFGKPPQGPALPDVVAEYEASDKLVVAAIHGTALGGGLEVALGCDYRVAVDSAKVGLPEVKLGILPGAGGTQRLPRLIGAQKALEVIVAGNPVKAKDALELGIVDELIGGDLLEGALAFARKLAAGNAPLRRIRDLQAKKEDPDLFSNFEKSIARKQRGFKAPFHCIKAVQAAVELPFDEGMKRERELFAELLVSPESRAQRHVFFAEREVAKVPGLPKDTPKRDINQVAVIGAGTMGGGIAMNFANAGIPVKILEVKEDALEKGIAVIRKNYENTAKKGRITAQQVEDRMALIQPTLSYDDLSDVDLVIEAVFENMDVKKAVFSELDRVCKPGAILATNTSTLDVNRIAEFTQRPEDVMGMHFFSPANVMKLLENVRGEKTADDVVATVMDLSRRIGKVGVLVGVCHGFVGNRMLHKRQAEAIQLVNEGASPAQVDKVLFDLGFPMGPFAMSDLAGMDVGYRIREELRKEDPDNAPPRNWTDELVEQGRLGQKTQAGVFDYKEGDRTPVPSSEVDALIAKFREEQGIQAREVSDQEILERCMYVMVNEGAKILEEGIAARPLDVDVIWIYGYGFPVYRGGVLFWADSVGVKTIYDKVSQFHKETGNDVWKPAALLENLANEGKGFYG</sequence>
<evidence type="ECO:0000256" key="5">
    <source>
        <dbReference type="ARBA" id="ARBA00022832"/>
    </source>
</evidence>
<comment type="catalytic activity">
    <reaction evidence="14">
        <text>a (3S)-3-hydroxyacyl-CoA + NAD(+) = a 3-oxoacyl-CoA + NADH + H(+)</text>
        <dbReference type="Rhea" id="RHEA:22432"/>
        <dbReference type="ChEBI" id="CHEBI:15378"/>
        <dbReference type="ChEBI" id="CHEBI:57318"/>
        <dbReference type="ChEBI" id="CHEBI:57540"/>
        <dbReference type="ChEBI" id="CHEBI:57945"/>
        <dbReference type="ChEBI" id="CHEBI:90726"/>
        <dbReference type="EC" id="1.1.1.35"/>
    </reaction>
</comment>
<keyword evidence="5" id="KW-0276">Fatty acid metabolism</keyword>
<proteinExistence type="inferred from homology"/>
<dbReference type="RefSeq" id="WP_194866075.1">
    <property type="nucleotide sequence ID" value="NZ_ARXX01000069.1"/>
</dbReference>
<keyword evidence="8" id="KW-0520">NAD</keyword>
<comment type="subcellular location">
    <subcellularLocation>
        <location evidence="1">Peroxisome</location>
    </subcellularLocation>
</comment>